<sequence length="359" mass="40222">MTPEFFQLLDRYHKGQLSDEEIRQFRKKMEQDTEFRKEAEAYLLLMDSIKQHGNRQEIKNILDEAHDEMWAEGTAPKVVSLTPRPSRKYIWMTAAAASIAVVSIVGTLLITRSLDSRQTAYYKELRRNVQQIQRSQKQLMQDLAESKPEPVIPGKYSGTGFLVSSNGYIATSHHVVKESDSVAIENETYGRLRAQVIYTDAVNDISILKIVTPGFRAKKLPFTISNKEAELGEYVYTLGFPREDIVFGEGSVSASSGFRQAANAYQVSVPVNPGNSGGPLLNSRGDLIGIVSGVETETAGAAFAIKSSRLLDIVTHDAIDSLSAPLTFPKQNTIRDLNRVQQIKKWKEFVFIVRVYKEN</sequence>
<evidence type="ECO:0000313" key="3">
    <source>
        <dbReference type="Proteomes" id="UP001319200"/>
    </source>
</evidence>
<dbReference type="EMBL" id="JAHESF010000003">
    <property type="protein sequence ID" value="MBT1695976.1"/>
    <property type="molecule type" value="Genomic_DNA"/>
</dbReference>
<evidence type="ECO:0000256" key="1">
    <source>
        <dbReference type="SAM" id="Phobius"/>
    </source>
</evidence>
<dbReference type="Pfam" id="PF13365">
    <property type="entry name" value="Trypsin_2"/>
    <property type="match status" value="1"/>
</dbReference>
<reference evidence="2 3" key="1">
    <citation type="submission" date="2021-05" db="EMBL/GenBank/DDBJ databases">
        <title>A Polyphasic approach of four new species of the genus Ohtaekwangia: Ohtaekwangia histidinii sp. nov., Ohtaekwangia cretensis sp. nov., Ohtaekwangia indiensis sp. nov., Ohtaekwangia reichenbachii sp. nov. from diverse environment.</title>
        <authorList>
            <person name="Octaviana S."/>
        </authorList>
    </citation>
    <scope>NUCLEOTIDE SEQUENCE [LARGE SCALE GENOMIC DNA]</scope>
    <source>
        <strain evidence="2 3">PWU4</strain>
    </source>
</reference>
<keyword evidence="3" id="KW-1185">Reference proteome</keyword>
<dbReference type="SUPFAM" id="SSF50494">
    <property type="entry name" value="Trypsin-like serine proteases"/>
    <property type="match status" value="1"/>
</dbReference>
<dbReference type="PANTHER" id="PTHR22939:SF129">
    <property type="entry name" value="SERINE PROTEASE HTRA2, MITOCHONDRIAL"/>
    <property type="match status" value="1"/>
</dbReference>
<dbReference type="PANTHER" id="PTHR22939">
    <property type="entry name" value="SERINE PROTEASE FAMILY S1C HTRA-RELATED"/>
    <property type="match status" value="1"/>
</dbReference>
<dbReference type="Gene3D" id="2.40.10.120">
    <property type="match status" value="1"/>
</dbReference>
<dbReference type="Proteomes" id="UP001319200">
    <property type="component" value="Unassembled WGS sequence"/>
</dbReference>
<organism evidence="2 3">
    <name type="scientific">Chryseosolibacter histidini</name>
    <dbReference type="NCBI Taxonomy" id="2782349"/>
    <lineage>
        <taxon>Bacteria</taxon>
        <taxon>Pseudomonadati</taxon>
        <taxon>Bacteroidota</taxon>
        <taxon>Cytophagia</taxon>
        <taxon>Cytophagales</taxon>
        <taxon>Chryseotaleaceae</taxon>
        <taxon>Chryseosolibacter</taxon>
    </lineage>
</organism>
<dbReference type="GO" id="GO:0004252">
    <property type="term" value="F:serine-type endopeptidase activity"/>
    <property type="evidence" value="ECO:0007669"/>
    <property type="project" value="InterPro"/>
</dbReference>
<comment type="caution">
    <text evidence="2">The sequence shown here is derived from an EMBL/GenBank/DDBJ whole genome shotgun (WGS) entry which is preliminary data.</text>
</comment>
<feature type="transmembrane region" description="Helical" evidence="1">
    <location>
        <begin position="89"/>
        <end position="110"/>
    </location>
</feature>
<evidence type="ECO:0000313" key="2">
    <source>
        <dbReference type="EMBL" id="MBT1695976.1"/>
    </source>
</evidence>
<keyword evidence="1" id="KW-1133">Transmembrane helix</keyword>
<keyword evidence="2" id="KW-0645">Protease</keyword>
<dbReference type="PRINTS" id="PR00834">
    <property type="entry name" value="PROTEASES2C"/>
</dbReference>
<dbReference type="InterPro" id="IPR001940">
    <property type="entry name" value="Peptidase_S1C"/>
</dbReference>
<dbReference type="GO" id="GO:0006508">
    <property type="term" value="P:proteolysis"/>
    <property type="evidence" value="ECO:0007669"/>
    <property type="project" value="UniProtKB-KW"/>
</dbReference>
<dbReference type="RefSeq" id="WP_254160833.1">
    <property type="nucleotide sequence ID" value="NZ_JAHESF010000003.1"/>
</dbReference>
<keyword evidence="2" id="KW-0378">Hydrolase</keyword>
<accession>A0AAP2GHF3</accession>
<keyword evidence="1" id="KW-0812">Transmembrane</keyword>
<gene>
    <name evidence="2" type="ORF">KK083_03750</name>
</gene>
<name>A0AAP2GHF3_9BACT</name>
<dbReference type="AlphaFoldDB" id="A0AAP2GHF3"/>
<keyword evidence="1" id="KW-0472">Membrane</keyword>
<proteinExistence type="predicted"/>
<dbReference type="InterPro" id="IPR009003">
    <property type="entry name" value="Peptidase_S1_PA"/>
</dbReference>
<protein>
    <submittedName>
        <fullName evidence="2">S1C family serine protease</fullName>
    </submittedName>
</protein>